<dbReference type="InterPro" id="IPR042197">
    <property type="entry name" value="Apaf_helical"/>
</dbReference>
<dbReference type="Gene3D" id="1.10.8.430">
    <property type="entry name" value="Helical domain of apoptotic protease-activating factors"/>
    <property type="match status" value="1"/>
</dbReference>
<organism evidence="1 2">
    <name type="scientific">Vitis vinifera</name>
    <name type="common">Grape</name>
    <dbReference type="NCBI Taxonomy" id="29760"/>
    <lineage>
        <taxon>Eukaryota</taxon>
        <taxon>Viridiplantae</taxon>
        <taxon>Streptophyta</taxon>
        <taxon>Embryophyta</taxon>
        <taxon>Tracheophyta</taxon>
        <taxon>Spermatophyta</taxon>
        <taxon>Magnoliopsida</taxon>
        <taxon>eudicotyledons</taxon>
        <taxon>Gunneridae</taxon>
        <taxon>Pentapetalae</taxon>
        <taxon>rosids</taxon>
        <taxon>Vitales</taxon>
        <taxon>Vitaceae</taxon>
        <taxon>Viteae</taxon>
        <taxon>Vitis</taxon>
    </lineage>
</organism>
<sequence>MEMDLEIRLEDHLLSWKLFSMNVGKNVHSSGFRRRATDVVEKCSGHLLVVVLMARALKMVSDVIVWERASCILGLPHRAQMKDTVLCNTLAFILGHLGSADKCVKYSAFNTQKEGTSRTDLILEWIRHALIKTVEEGEKIVQDLINAFVFESSQNRYSVRM</sequence>
<dbReference type="AlphaFoldDB" id="A0A438JAA8"/>
<reference evidence="1 2" key="1">
    <citation type="journal article" date="2018" name="PLoS Genet.">
        <title>Population sequencing reveals clonal diversity and ancestral inbreeding in the grapevine cultivar Chardonnay.</title>
        <authorList>
            <person name="Roach M.J."/>
            <person name="Johnson D.L."/>
            <person name="Bohlmann J."/>
            <person name="van Vuuren H.J."/>
            <person name="Jones S.J."/>
            <person name="Pretorius I.S."/>
            <person name="Schmidt S.A."/>
            <person name="Borneman A.R."/>
        </authorList>
    </citation>
    <scope>NUCLEOTIDE SEQUENCE [LARGE SCALE GENOMIC DNA]</scope>
    <source>
        <strain evidence="2">cv. Chardonnay</strain>
        <tissue evidence="1">Leaf</tissue>
    </source>
</reference>
<evidence type="ECO:0000313" key="1">
    <source>
        <dbReference type="EMBL" id="RVX05899.1"/>
    </source>
</evidence>
<evidence type="ECO:0000313" key="2">
    <source>
        <dbReference type="Proteomes" id="UP000288805"/>
    </source>
</evidence>
<comment type="caution">
    <text evidence="1">The sequence shown here is derived from an EMBL/GenBank/DDBJ whole genome shotgun (WGS) entry which is preliminary data.</text>
</comment>
<protein>
    <submittedName>
        <fullName evidence="1">Uncharacterized protein</fullName>
    </submittedName>
</protein>
<proteinExistence type="predicted"/>
<name>A0A438JAA8_VITVI</name>
<dbReference type="Proteomes" id="UP000288805">
    <property type="component" value="Unassembled WGS sequence"/>
</dbReference>
<dbReference type="EMBL" id="QGNW01000054">
    <property type="protein sequence ID" value="RVX05899.1"/>
    <property type="molecule type" value="Genomic_DNA"/>
</dbReference>
<gene>
    <name evidence="1" type="ORF">CK203_023800</name>
</gene>
<accession>A0A438JAA8</accession>